<sequence>MMLRSKSSSRSGSVDFGQKSQPSVLSRTLSASRLCRGGDVLASQINSNALKSIGRRSADRYPSKVDNSFENRIGRAVTMQEQKGRADYELKGTREDFVVSEEERNRSINELKEAKRLAFAASMMKVNEGPSPKKDGELMAEIKKLKELLSKSEEELKMKDDSIGLLKVELQRAKQFEAKLSERDASLARSKEEINRVRIAEAHASQLLNASSTRIQELEDDVQRGSVSEAKMLDSLASQTKQLEQIKMELEESRIEIASLTAKIASLEASSNQKHSEVIVPDRVEKRDLVAEESDSSKPDHELVEGHVSKDPQQDDFKSSELDEMKSLRNELKLALDAEEKSKKAMDDLALALKEVATEAHQAKEKLGVAQLELEHVKDEAEQLKKMVRSTEERYEKLLDEAKKEAELYRNTADRLRIEAEESLLAWNGKEMGFVSCIKRAEEERAICQHENSRLTESLKAAEPKVRAAREENFKLRDILKQAISEANAAKAAAGLARDENSYLKDCLAEKEEALLFLSKENERLRINEAAAHENVKEFKRLLATASTELKTPENEKDGLVRTHSLRIEHDEDTNLERQNFSFNLDELKFLQDSEDSDHTLSHEDPEKEEALKGSIFDTTDSPRSEPQTPKPVSHHTRDSSSAFTDDGETTISEDLENPDSSHCDDSDSDRNHRRRKTMFRRVGDLIMRKSYYYHKREPSSEKVLV</sequence>
<dbReference type="PANTHER" id="PTHR35164">
    <property type="entry name" value="EXPRESSED PROTEIN"/>
    <property type="match status" value="1"/>
</dbReference>
<dbReference type="AlphaFoldDB" id="A0AAV1DNR9"/>
<proteinExistence type="predicted"/>
<feature type="compositionally biased region" description="Acidic residues" evidence="2">
    <location>
        <begin position="646"/>
        <end position="658"/>
    </location>
</feature>
<gene>
    <name evidence="3" type="ORF">OLC1_LOCUS17412</name>
</gene>
<feature type="compositionally biased region" description="Polar residues" evidence="2">
    <location>
        <begin position="18"/>
        <end position="28"/>
    </location>
</feature>
<feature type="compositionally biased region" description="Low complexity" evidence="2">
    <location>
        <begin position="1"/>
        <end position="13"/>
    </location>
</feature>
<feature type="coiled-coil region" evidence="1">
    <location>
        <begin position="322"/>
        <end position="458"/>
    </location>
</feature>
<reference evidence="3" key="1">
    <citation type="submission" date="2023-03" db="EMBL/GenBank/DDBJ databases">
        <authorList>
            <person name="Julca I."/>
        </authorList>
    </citation>
    <scope>NUCLEOTIDE SEQUENCE</scope>
</reference>
<feature type="region of interest" description="Disordered" evidence="2">
    <location>
        <begin position="284"/>
        <end position="320"/>
    </location>
</feature>
<feature type="compositionally biased region" description="Basic and acidic residues" evidence="2">
    <location>
        <begin position="595"/>
        <end position="612"/>
    </location>
</feature>
<evidence type="ECO:0000313" key="4">
    <source>
        <dbReference type="Proteomes" id="UP001161247"/>
    </source>
</evidence>
<organism evidence="3 4">
    <name type="scientific">Oldenlandia corymbosa var. corymbosa</name>
    <dbReference type="NCBI Taxonomy" id="529605"/>
    <lineage>
        <taxon>Eukaryota</taxon>
        <taxon>Viridiplantae</taxon>
        <taxon>Streptophyta</taxon>
        <taxon>Embryophyta</taxon>
        <taxon>Tracheophyta</taxon>
        <taxon>Spermatophyta</taxon>
        <taxon>Magnoliopsida</taxon>
        <taxon>eudicotyledons</taxon>
        <taxon>Gunneridae</taxon>
        <taxon>Pentapetalae</taxon>
        <taxon>asterids</taxon>
        <taxon>lamiids</taxon>
        <taxon>Gentianales</taxon>
        <taxon>Rubiaceae</taxon>
        <taxon>Rubioideae</taxon>
        <taxon>Spermacoceae</taxon>
        <taxon>Hedyotis-Oldenlandia complex</taxon>
        <taxon>Oldenlandia</taxon>
    </lineage>
</organism>
<feature type="region of interest" description="Disordered" evidence="2">
    <location>
        <begin position="1"/>
        <end position="28"/>
    </location>
</feature>
<dbReference type="EMBL" id="OX459123">
    <property type="protein sequence ID" value="CAI9109538.1"/>
    <property type="molecule type" value="Genomic_DNA"/>
</dbReference>
<evidence type="ECO:0000313" key="3">
    <source>
        <dbReference type="EMBL" id="CAI9109538.1"/>
    </source>
</evidence>
<evidence type="ECO:0000256" key="1">
    <source>
        <dbReference type="SAM" id="Coils"/>
    </source>
</evidence>
<dbReference type="Proteomes" id="UP001161247">
    <property type="component" value="Chromosome 6"/>
</dbReference>
<accession>A0AAV1DNR9</accession>
<keyword evidence="4" id="KW-1185">Reference proteome</keyword>
<keyword evidence="1" id="KW-0175">Coiled coil</keyword>
<feature type="coiled-coil region" evidence="1">
    <location>
        <begin position="233"/>
        <end position="270"/>
    </location>
</feature>
<feature type="region of interest" description="Disordered" evidence="2">
    <location>
        <begin position="595"/>
        <end position="679"/>
    </location>
</feature>
<feature type="compositionally biased region" description="Polar residues" evidence="2">
    <location>
        <begin position="617"/>
        <end position="628"/>
    </location>
</feature>
<evidence type="ECO:0000256" key="2">
    <source>
        <dbReference type="SAM" id="MobiDB-lite"/>
    </source>
</evidence>
<feature type="compositionally biased region" description="Basic and acidic residues" evidence="2">
    <location>
        <begin position="660"/>
        <end position="671"/>
    </location>
</feature>
<name>A0AAV1DNR9_OLDCO</name>
<protein>
    <submittedName>
        <fullName evidence="3">OLC1v1009375C2</fullName>
    </submittedName>
</protein>
<dbReference type="PANTHER" id="PTHR35164:SF9">
    <property type="entry name" value="EXPRESSED PROTEIN"/>
    <property type="match status" value="1"/>
</dbReference>
<feature type="coiled-coil region" evidence="1">
    <location>
        <begin position="135"/>
        <end position="162"/>
    </location>
</feature>